<evidence type="ECO:0008006" key="2">
    <source>
        <dbReference type="Google" id="ProtNLM"/>
    </source>
</evidence>
<dbReference type="EMBL" id="UINC01178049">
    <property type="protein sequence ID" value="SVD86000.1"/>
    <property type="molecule type" value="Genomic_DNA"/>
</dbReference>
<evidence type="ECO:0000313" key="1">
    <source>
        <dbReference type="EMBL" id="SVD86000.1"/>
    </source>
</evidence>
<reference evidence="1" key="1">
    <citation type="submission" date="2018-05" db="EMBL/GenBank/DDBJ databases">
        <authorList>
            <person name="Lanie J.A."/>
            <person name="Ng W.-L."/>
            <person name="Kazmierczak K.M."/>
            <person name="Andrzejewski T.M."/>
            <person name="Davidsen T.M."/>
            <person name="Wayne K.J."/>
            <person name="Tettelin H."/>
            <person name="Glass J.I."/>
            <person name="Rusch D."/>
            <person name="Podicherti R."/>
            <person name="Tsui H.-C.T."/>
            <person name="Winkler M.E."/>
        </authorList>
    </citation>
    <scope>NUCLEOTIDE SEQUENCE</scope>
</reference>
<name>A0A382YSG0_9ZZZZ</name>
<feature type="non-terminal residue" evidence="1">
    <location>
        <position position="214"/>
    </location>
</feature>
<organism evidence="1">
    <name type="scientific">marine metagenome</name>
    <dbReference type="NCBI Taxonomy" id="408172"/>
    <lineage>
        <taxon>unclassified sequences</taxon>
        <taxon>metagenomes</taxon>
        <taxon>ecological metagenomes</taxon>
    </lineage>
</organism>
<sequence>MGSNASDSLMLEICRCPNISLAHQDANHPCNEIVNVQDFSWDGFQLPEPWSGDLEGAPVLCIASNPSINLKESYPNKIWGDDVRLDFFRYRFSADRKWTKNRRVLLADGESYHNRSVAFWNNVHRQVERAYGRSVEMGVDYAMTEIVHCKSESEIGVNRCKSLCAKTWMDRIITLSSAKVLMLFGSIAKEWFGNLVGEKLDRAGVRTGVIIAGS</sequence>
<accession>A0A382YSG0</accession>
<proteinExistence type="predicted"/>
<dbReference type="AlphaFoldDB" id="A0A382YSG0"/>
<gene>
    <name evidence="1" type="ORF">METZ01_LOCUS438854</name>
</gene>
<protein>
    <recommendedName>
        <fullName evidence="2">Uracil-DNA glycosylase-like domain-containing protein</fullName>
    </recommendedName>
</protein>